<evidence type="ECO:0000313" key="2">
    <source>
        <dbReference type="EMBL" id="ANZ67103.1"/>
    </source>
</evidence>
<dbReference type="GO" id="GO:0033014">
    <property type="term" value="P:tetrapyrrole biosynthetic process"/>
    <property type="evidence" value="ECO:0007669"/>
    <property type="project" value="InterPro"/>
</dbReference>
<dbReference type="RefSeq" id="WP_065902416.1">
    <property type="nucleotide sequence ID" value="NZ_CP014912.1"/>
</dbReference>
<keyword evidence="3" id="KW-1185">Reference proteome</keyword>
<dbReference type="OrthoDB" id="2294987at2"/>
<dbReference type="GO" id="GO:0004852">
    <property type="term" value="F:uroporphyrinogen-III synthase activity"/>
    <property type="evidence" value="ECO:0007669"/>
    <property type="project" value="InterPro"/>
</dbReference>
<dbReference type="Proteomes" id="UP000093267">
    <property type="component" value="Chromosome"/>
</dbReference>
<organism evidence="2 3">
    <name type="scientific">Secundilactobacillus paracollinoides</name>
    <dbReference type="NCBI Taxonomy" id="240427"/>
    <lineage>
        <taxon>Bacteria</taxon>
        <taxon>Bacillati</taxon>
        <taxon>Bacillota</taxon>
        <taxon>Bacilli</taxon>
        <taxon>Lactobacillales</taxon>
        <taxon>Lactobacillaceae</taxon>
        <taxon>Secundilactobacillus</taxon>
    </lineage>
</organism>
<dbReference type="AlphaFoldDB" id="A0A1B2IYI5"/>
<dbReference type="EMBL" id="CP014924">
    <property type="protein sequence ID" value="ANZ67103.1"/>
    <property type="molecule type" value="Genomic_DNA"/>
</dbReference>
<dbReference type="InterPro" id="IPR003754">
    <property type="entry name" value="4pyrrol_synth_uPrphyn_synth"/>
</dbReference>
<evidence type="ECO:0000313" key="3">
    <source>
        <dbReference type="Proteomes" id="UP000093267"/>
    </source>
</evidence>
<dbReference type="STRING" id="240427.AYR62_10255"/>
<dbReference type="Gene3D" id="3.40.50.10090">
    <property type="match status" value="1"/>
</dbReference>
<reference evidence="2 3" key="1">
    <citation type="submission" date="2016-03" db="EMBL/GenBank/DDBJ databases">
        <title>Pediococcus and Lactobacillus from brewery environment - whole genome sequencing and assembly.</title>
        <authorList>
            <person name="Behr J."/>
            <person name="Geissler A.J."/>
            <person name="Vogel R.F."/>
        </authorList>
    </citation>
    <scope>NUCLEOTIDE SEQUENCE [LARGE SCALE GENOMIC DNA]</scope>
    <source>
        <strain evidence="2 3">TMW 1.1995</strain>
    </source>
</reference>
<proteinExistence type="predicted"/>
<evidence type="ECO:0000259" key="1">
    <source>
        <dbReference type="Pfam" id="PF02602"/>
    </source>
</evidence>
<name>A0A1B2IYI5_9LACO</name>
<dbReference type="KEGG" id="lpd:AYR62_10255"/>
<accession>A0A1B2IYI5</accession>
<gene>
    <name evidence="2" type="ORF">AYR63_08125</name>
</gene>
<dbReference type="Pfam" id="PF02602">
    <property type="entry name" value="HEM4"/>
    <property type="match status" value="1"/>
</dbReference>
<sequence>MAFLITYPKEKVSTEFQRALATVTTPLYMSLRELVASQLTPSEVAQIAQAENIVITSPFALQLYLGQYWQDQRQPHYYVLSQRMADQLRRRGATQVHQSQSENQASLAQLVQHSTNAPVLWLTGNRHVKQNRLSALVNVHQMVCYKNTWSQQKENEIVAALQGQTINRVLVTSPSSYTRLRVIESRLSKVFSSVTYYTLGDSTFTEINKFSHDVVKPVNRQHVLGQMLMKMCNDERADQ</sequence>
<dbReference type="InterPro" id="IPR036108">
    <property type="entry name" value="4pyrrol_syn_uPrphyn_synt_sf"/>
</dbReference>
<dbReference type="SUPFAM" id="SSF69618">
    <property type="entry name" value="HemD-like"/>
    <property type="match status" value="1"/>
</dbReference>
<feature type="domain" description="Tetrapyrrole biosynthesis uroporphyrinogen III synthase" evidence="1">
    <location>
        <begin position="41"/>
        <end position="214"/>
    </location>
</feature>
<protein>
    <recommendedName>
        <fullName evidence="1">Tetrapyrrole biosynthesis uroporphyrinogen III synthase domain-containing protein</fullName>
    </recommendedName>
</protein>